<feature type="region of interest" description="Disordered" evidence="1">
    <location>
        <begin position="1"/>
        <end position="40"/>
    </location>
</feature>
<proteinExistence type="predicted"/>
<feature type="region of interest" description="Disordered" evidence="1">
    <location>
        <begin position="163"/>
        <end position="204"/>
    </location>
</feature>
<comment type="caution">
    <text evidence="2">The sequence shown here is derived from an EMBL/GenBank/DDBJ whole genome shotgun (WGS) entry which is preliminary data.</text>
</comment>
<dbReference type="EMBL" id="WIWS01000030">
    <property type="protein sequence ID" value="KAF3221119.1"/>
    <property type="molecule type" value="Genomic_DNA"/>
</dbReference>
<accession>A0A7C8UT24</accession>
<protein>
    <submittedName>
        <fullName evidence="2">Uncharacterized protein</fullName>
    </submittedName>
</protein>
<feature type="compositionally biased region" description="Basic residues" evidence="1">
    <location>
        <begin position="163"/>
        <end position="177"/>
    </location>
</feature>
<evidence type="ECO:0000256" key="1">
    <source>
        <dbReference type="SAM" id="MobiDB-lite"/>
    </source>
</evidence>
<gene>
    <name evidence="2" type="ORF">TWF106_006444</name>
</gene>
<name>A0A7C8UT24_ORBOL</name>
<sequence length="204" mass="23256">MSAPPPPPPPPRLSLVRPTVPKPALTAKKDPGGKPKKQNLNTTLIREAFNDQYWLERTGNWSQIFPLENVLTLIQKICDKVYDHLGDQMSPDFGYRRQSGQVKAAMYGKFFNLLDENKVDPMYHPIIIEMLDATYLGNDVQGCQWLFEYCMVRTWENRMLRAKTKNPQTKKRHRGVAHFHSGSGLESQDAPSNQAASSSRPINF</sequence>
<reference evidence="2 3" key="1">
    <citation type="submission" date="2019-06" db="EMBL/GenBank/DDBJ databases">
        <authorList>
            <person name="Palmer J.M."/>
        </authorList>
    </citation>
    <scope>NUCLEOTIDE SEQUENCE [LARGE SCALE GENOMIC DNA]</scope>
    <source>
        <strain evidence="2 3">TWF106</strain>
    </source>
</reference>
<dbReference type="Proteomes" id="UP000472727">
    <property type="component" value="Unassembled WGS sequence"/>
</dbReference>
<feature type="compositionally biased region" description="Polar residues" evidence="1">
    <location>
        <begin position="184"/>
        <end position="204"/>
    </location>
</feature>
<dbReference type="AlphaFoldDB" id="A0A7C8UT24"/>
<organism evidence="2 3">
    <name type="scientific">Orbilia oligospora</name>
    <name type="common">Nematode-trapping fungus</name>
    <name type="synonym">Arthrobotrys oligospora</name>
    <dbReference type="NCBI Taxonomy" id="2813651"/>
    <lineage>
        <taxon>Eukaryota</taxon>
        <taxon>Fungi</taxon>
        <taxon>Dikarya</taxon>
        <taxon>Ascomycota</taxon>
        <taxon>Pezizomycotina</taxon>
        <taxon>Orbiliomycetes</taxon>
        <taxon>Orbiliales</taxon>
        <taxon>Orbiliaceae</taxon>
        <taxon>Orbilia</taxon>
    </lineage>
</organism>
<evidence type="ECO:0000313" key="2">
    <source>
        <dbReference type="EMBL" id="KAF3221119.1"/>
    </source>
</evidence>
<evidence type="ECO:0000313" key="3">
    <source>
        <dbReference type="Proteomes" id="UP000472727"/>
    </source>
</evidence>
<feature type="compositionally biased region" description="Pro residues" evidence="1">
    <location>
        <begin position="1"/>
        <end position="12"/>
    </location>
</feature>